<evidence type="ECO:0000256" key="1">
    <source>
        <dbReference type="ARBA" id="ARBA00006540"/>
    </source>
</evidence>
<dbReference type="EMBL" id="JAIFRP010004357">
    <property type="protein sequence ID" value="KAK2577456.1"/>
    <property type="molecule type" value="Genomic_DNA"/>
</dbReference>
<gene>
    <name evidence="6" type="ORF">KPH14_003560</name>
</gene>
<dbReference type="SUPFAM" id="SSF50447">
    <property type="entry name" value="Translation proteins"/>
    <property type="match status" value="1"/>
</dbReference>
<keyword evidence="7" id="KW-1185">Reference proteome</keyword>
<sequence length="365" mass="41987">MATLFKVFGNGLSLRTCLKQSLDIVKVPVRERHCNIPKKRHPGWLPKVQRVLCDEHLTTENKQFIREVVESKYSTPQTSSPLKLEPIEPLLEWKQGLRRTGLIAKKIGIYPMWLQNGKRVNSTLLQIVDNQVIKYIPPEQFHPVKCKNRSPKKRMASLVVGAESTDPQMFRKEYYNLFKDSGVMPKRVMMRFIISPEAALQPGTPLYATHFKPGDIIDIRGKTIDRGFQGVMKRWGFKGMPATHGVTKTHRRPGNIGSGGKLARVMPGTKLPGHMGNRWRVHRGYRILRINTKYNVIWVMGHNIPGETNSYCYLYDTLLPRRKSDTPPHFPTYLPELNKESMPEDMYADDVHPFKTPTIKFSEES</sequence>
<dbReference type="AlphaFoldDB" id="A0AAD9VJW2"/>
<reference evidence="6" key="1">
    <citation type="submission" date="2021-08" db="EMBL/GenBank/DDBJ databases">
        <authorList>
            <person name="Misof B."/>
            <person name="Oliver O."/>
            <person name="Podsiadlowski L."/>
            <person name="Donath A."/>
            <person name="Peters R."/>
            <person name="Mayer C."/>
            <person name="Rust J."/>
            <person name="Gunkel S."/>
            <person name="Lesny P."/>
            <person name="Martin S."/>
            <person name="Oeyen J.P."/>
            <person name="Petersen M."/>
            <person name="Panagiotis P."/>
            <person name="Wilbrandt J."/>
            <person name="Tanja T."/>
        </authorList>
    </citation>
    <scope>NUCLEOTIDE SEQUENCE</scope>
    <source>
        <strain evidence="6">GBR_01_08_01A</strain>
        <tissue evidence="6">Thorax + abdomen</tissue>
    </source>
</reference>
<evidence type="ECO:0000313" key="6">
    <source>
        <dbReference type="EMBL" id="KAK2577456.1"/>
    </source>
</evidence>
<proteinExistence type="inferred from homology"/>
<evidence type="ECO:0000256" key="3">
    <source>
        <dbReference type="ARBA" id="ARBA00023274"/>
    </source>
</evidence>
<dbReference type="GO" id="GO:0003735">
    <property type="term" value="F:structural constituent of ribosome"/>
    <property type="evidence" value="ECO:0007669"/>
    <property type="project" value="InterPro"/>
</dbReference>
<dbReference type="PANTHER" id="PTHR11229:SF8">
    <property type="entry name" value="LARGE RIBOSOMAL SUBUNIT PROTEIN UL3M"/>
    <property type="match status" value="1"/>
</dbReference>
<protein>
    <recommendedName>
        <fullName evidence="4">Large ribosomal subunit protein uL3m</fullName>
    </recommendedName>
    <alternativeName>
        <fullName evidence="5">39S ribosomal protein L3, mitochondrial</fullName>
    </alternativeName>
</protein>
<keyword evidence="2" id="KW-0689">Ribosomal protein</keyword>
<dbReference type="InterPro" id="IPR000597">
    <property type="entry name" value="Ribosomal_uL3"/>
</dbReference>
<dbReference type="GO" id="GO:0005762">
    <property type="term" value="C:mitochondrial large ribosomal subunit"/>
    <property type="evidence" value="ECO:0007669"/>
    <property type="project" value="TreeGrafter"/>
</dbReference>
<evidence type="ECO:0000256" key="2">
    <source>
        <dbReference type="ARBA" id="ARBA00022980"/>
    </source>
</evidence>
<reference evidence="6" key="2">
    <citation type="journal article" date="2023" name="Commun. Biol.">
        <title>Intrasexual cuticular hydrocarbon dimorphism in a wasp sheds light on hydrocarbon biosynthesis genes in Hymenoptera.</title>
        <authorList>
            <person name="Moris V.C."/>
            <person name="Podsiadlowski L."/>
            <person name="Martin S."/>
            <person name="Oeyen J.P."/>
            <person name="Donath A."/>
            <person name="Petersen M."/>
            <person name="Wilbrandt J."/>
            <person name="Misof B."/>
            <person name="Liedtke D."/>
            <person name="Thamm M."/>
            <person name="Scheiner R."/>
            <person name="Schmitt T."/>
            <person name="Niehuis O."/>
        </authorList>
    </citation>
    <scope>NUCLEOTIDE SEQUENCE</scope>
    <source>
        <strain evidence="6">GBR_01_08_01A</strain>
    </source>
</reference>
<dbReference type="FunFam" id="2.40.30.10:FF:000049">
    <property type="entry name" value="39S ribosomal protein L3, mitochondrial"/>
    <property type="match status" value="1"/>
</dbReference>
<accession>A0AAD9VJW2</accession>
<organism evidence="6 7">
    <name type="scientific">Odynerus spinipes</name>
    <dbReference type="NCBI Taxonomy" id="1348599"/>
    <lineage>
        <taxon>Eukaryota</taxon>
        <taxon>Metazoa</taxon>
        <taxon>Ecdysozoa</taxon>
        <taxon>Arthropoda</taxon>
        <taxon>Hexapoda</taxon>
        <taxon>Insecta</taxon>
        <taxon>Pterygota</taxon>
        <taxon>Neoptera</taxon>
        <taxon>Endopterygota</taxon>
        <taxon>Hymenoptera</taxon>
        <taxon>Apocrita</taxon>
        <taxon>Aculeata</taxon>
        <taxon>Vespoidea</taxon>
        <taxon>Vespidae</taxon>
        <taxon>Eumeninae</taxon>
        <taxon>Odynerus</taxon>
    </lineage>
</organism>
<keyword evidence="3" id="KW-0687">Ribonucleoprotein</keyword>
<dbReference type="Pfam" id="PF00297">
    <property type="entry name" value="Ribosomal_L3"/>
    <property type="match status" value="1"/>
</dbReference>
<dbReference type="GO" id="GO:0006412">
    <property type="term" value="P:translation"/>
    <property type="evidence" value="ECO:0007669"/>
    <property type="project" value="InterPro"/>
</dbReference>
<dbReference type="Proteomes" id="UP001258017">
    <property type="component" value="Unassembled WGS sequence"/>
</dbReference>
<evidence type="ECO:0000256" key="5">
    <source>
        <dbReference type="ARBA" id="ARBA00035396"/>
    </source>
</evidence>
<dbReference type="PANTHER" id="PTHR11229">
    <property type="entry name" value="50S RIBOSOMAL PROTEIN L3"/>
    <property type="match status" value="1"/>
</dbReference>
<evidence type="ECO:0000256" key="4">
    <source>
        <dbReference type="ARBA" id="ARBA00035209"/>
    </source>
</evidence>
<dbReference type="InterPro" id="IPR019927">
    <property type="entry name" value="Ribosomal_uL3_bac/org-type"/>
</dbReference>
<dbReference type="Gene3D" id="2.40.30.10">
    <property type="entry name" value="Translation factors"/>
    <property type="match status" value="2"/>
</dbReference>
<name>A0AAD9VJW2_9HYME</name>
<comment type="similarity">
    <text evidence="1">Belongs to the universal ribosomal protein uL3 family.</text>
</comment>
<comment type="caution">
    <text evidence="6">The sequence shown here is derived from an EMBL/GenBank/DDBJ whole genome shotgun (WGS) entry which is preliminary data.</text>
</comment>
<evidence type="ECO:0000313" key="7">
    <source>
        <dbReference type="Proteomes" id="UP001258017"/>
    </source>
</evidence>
<dbReference type="InterPro" id="IPR009000">
    <property type="entry name" value="Transl_B-barrel_sf"/>
</dbReference>